<dbReference type="SUPFAM" id="SSF88946">
    <property type="entry name" value="Sigma2 domain of RNA polymerase sigma factors"/>
    <property type="match status" value="1"/>
</dbReference>
<dbReference type="Proteomes" id="UP001162741">
    <property type="component" value="Chromosome"/>
</dbReference>
<evidence type="ECO:0000313" key="8">
    <source>
        <dbReference type="Proteomes" id="UP001162741"/>
    </source>
</evidence>
<dbReference type="Gene3D" id="1.10.1740.10">
    <property type="match status" value="1"/>
</dbReference>
<dbReference type="InterPro" id="IPR013249">
    <property type="entry name" value="RNA_pol_sigma70_r4_t2"/>
</dbReference>
<dbReference type="SUPFAM" id="SSF88659">
    <property type="entry name" value="Sigma3 and sigma4 domains of RNA polymerase sigma factors"/>
    <property type="match status" value="1"/>
</dbReference>
<dbReference type="Pfam" id="PF04542">
    <property type="entry name" value="Sigma70_r2"/>
    <property type="match status" value="1"/>
</dbReference>
<keyword evidence="3" id="KW-0731">Sigma factor</keyword>
<dbReference type="EMBL" id="CP107006">
    <property type="protein sequence ID" value="UYQ91926.1"/>
    <property type="molecule type" value="Genomic_DNA"/>
</dbReference>
<keyword evidence="8" id="KW-1185">Reference proteome</keyword>
<sequence>MDRVSELRNNSEAAFESVFVEYRFPLYNFLYRKIESDFVAREVVQLTFIKLWRFRHHLDPGMDIAIQLFRIAKTTLIDELRKVEVRERHYASMPPAPVATDSVMDVVTYNDTKARLLKLLDLLPPKRREVFELSRLHCRSNSEIAEIMAISPKTVENHLTLALRFMRPFFSCLLIIFANLVML</sequence>
<dbReference type="InterPro" id="IPR039425">
    <property type="entry name" value="RNA_pol_sigma-70-like"/>
</dbReference>
<feature type="domain" description="RNA polymerase sigma factor 70 region 4 type 2" evidence="6">
    <location>
        <begin position="115"/>
        <end position="166"/>
    </location>
</feature>
<reference evidence="7" key="1">
    <citation type="submission" date="2022-10" db="EMBL/GenBank/DDBJ databases">
        <title>Chitinophaga sp. nov., isolated from soil.</title>
        <authorList>
            <person name="Jeon C.O."/>
        </authorList>
    </citation>
    <scope>NUCLEOTIDE SEQUENCE</scope>
    <source>
        <strain evidence="7">R8</strain>
    </source>
</reference>
<dbReference type="Pfam" id="PF08281">
    <property type="entry name" value="Sigma70_r4_2"/>
    <property type="match status" value="1"/>
</dbReference>
<accession>A0ABY6IX30</accession>
<evidence type="ECO:0000256" key="3">
    <source>
        <dbReference type="ARBA" id="ARBA00023082"/>
    </source>
</evidence>
<name>A0ABY6IX30_9BACT</name>
<keyword evidence="4" id="KW-0804">Transcription</keyword>
<dbReference type="Gene3D" id="1.10.10.10">
    <property type="entry name" value="Winged helix-like DNA-binding domain superfamily/Winged helix DNA-binding domain"/>
    <property type="match status" value="1"/>
</dbReference>
<evidence type="ECO:0000256" key="4">
    <source>
        <dbReference type="ARBA" id="ARBA00023163"/>
    </source>
</evidence>
<dbReference type="InterPro" id="IPR013324">
    <property type="entry name" value="RNA_pol_sigma_r3/r4-like"/>
</dbReference>
<evidence type="ECO:0000256" key="1">
    <source>
        <dbReference type="ARBA" id="ARBA00010641"/>
    </source>
</evidence>
<evidence type="ECO:0000256" key="2">
    <source>
        <dbReference type="ARBA" id="ARBA00023015"/>
    </source>
</evidence>
<dbReference type="InterPro" id="IPR013325">
    <property type="entry name" value="RNA_pol_sigma_r2"/>
</dbReference>
<comment type="similarity">
    <text evidence="1">Belongs to the sigma-70 factor family. ECF subfamily.</text>
</comment>
<dbReference type="InterPro" id="IPR014284">
    <property type="entry name" value="RNA_pol_sigma-70_dom"/>
</dbReference>
<organism evidence="7 8">
    <name type="scientific">Chitinophaga horti</name>
    <dbReference type="NCBI Taxonomy" id="2920382"/>
    <lineage>
        <taxon>Bacteria</taxon>
        <taxon>Pseudomonadati</taxon>
        <taxon>Bacteroidota</taxon>
        <taxon>Chitinophagia</taxon>
        <taxon>Chitinophagales</taxon>
        <taxon>Chitinophagaceae</taxon>
        <taxon>Chitinophaga</taxon>
    </lineage>
</organism>
<keyword evidence="2" id="KW-0805">Transcription regulation</keyword>
<gene>
    <name evidence="7" type="ORF">MKQ68_17720</name>
</gene>
<dbReference type="NCBIfam" id="TIGR02937">
    <property type="entry name" value="sigma70-ECF"/>
    <property type="match status" value="1"/>
</dbReference>
<evidence type="ECO:0000313" key="7">
    <source>
        <dbReference type="EMBL" id="UYQ91926.1"/>
    </source>
</evidence>
<dbReference type="PANTHER" id="PTHR43133">
    <property type="entry name" value="RNA POLYMERASE ECF-TYPE SIGMA FACTO"/>
    <property type="match status" value="1"/>
</dbReference>
<proteinExistence type="inferred from homology"/>
<dbReference type="RefSeq" id="WP_264280278.1">
    <property type="nucleotide sequence ID" value="NZ_CP107006.1"/>
</dbReference>
<protein>
    <submittedName>
        <fullName evidence="7">Sigma-70 family RNA polymerase sigma factor</fullName>
    </submittedName>
</protein>
<dbReference type="PANTHER" id="PTHR43133:SF46">
    <property type="entry name" value="RNA POLYMERASE SIGMA-70 FACTOR ECF SUBFAMILY"/>
    <property type="match status" value="1"/>
</dbReference>
<dbReference type="InterPro" id="IPR007627">
    <property type="entry name" value="RNA_pol_sigma70_r2"/>
</dbReference>
<evidence type="ECO:0000259" key="5">
    <source>
        <dbReference type="Pfam" id="PF04542"/>
    </source>
</evidence>
<dbReference type="InterPro" id="IPR036388">
    <property type="entry name" value="WH-like_DNA-bd_sf"/>
</dbReference>
<evidence type="ECO:0000259" key="6">
    <source>
        <dbReference type="Pfam" id="PF08281"/>
    </source>
</evidence>
<feature type="domain" description="RNA polymerase sigma-70 region 2" evidence="5">
    <location>
        <begin position="21"/>
        <end position="82"/>
    </location>
</feature>